<organism evidence="2 3">
    <name type="scientific">Dendroctonus ponderosae</name>
    <name type="common">Mountain pine beetle</name>
    <dbReference type="NCBI Taxonomy" id="77166"/>
    <lineage>
        <taxon>Eukaryota</taxon>
        <taxon>Metazoa</taxon>
        <taxon>Ecdysozoa</taxon>
        <taxon>Arthropoda</taxon>
        <taxon>Hexapoda</taxon>
        <taxon>Insecta</taxon>
        <taxon>Pterygota</taxon>
        <taxon>Neoptera</taxon>
        <taxon>Endopterygota</taxon>
        <taxon>Coleoptera</taxon>
        <taxon>Polyphaga</taxon>
        <taxon>Cucujiformia</taxon>
        <taxon>Curculionidae</taxon>
        <taxon>Scolytinae</taxon>
        <taxon>Dendroctonus</taxon>
    </lineage>
</organism>
<dbReference type="OrthoDB" id="6726762at2759"/>
<evidence type="ECO:0008006" key="4">
    <source>
        <dbReference type="Google" id="ProtNLM"/>
    </source>
</evidence>
<gene>
    <name evidence="2" type="ORF">D910_09127</name>
</gene>
<name>U4UFK0_DENPD</name>
<accession>U4UFK0</accession>
<feature type="signal peptide" evidence="1">
    <location>
        <begin position="1"/>
        <end position="25"/>
    </location>
</feature>
<protein>
    <recommendedName>
        <fullName evidence="4">Protein sleepless</fullName>
    </recommendedName>
</protein>
<sequence length="151" mass="16289">MEFKCSSVGILYLCILATCVSTGKALECYACNVSSSTWDQDGCYGIGSLRKCPGSSVCLAATYEIKSGIVTSFTTMQSCFPDMGGEECGNFIKGQKDLHRTATVTPNTCYACSEDNCNKRTSKPNGAPTFKVNFFVVFAGLLNFLLVKLFV</sequence>
<evidence type="ECO:0000313" key="3">
    <source>
        <dbReference type="Proteomes" id="UP000030742"/>
    </source>
</evidence>
<feature type="chain" id="PRO_5004656137" description="Protein sleepless" evidence="1">
    <location>
        <begin position="26"/>
        <end position="151"/>
    </location>
</feature>
<dbReference type="Proteomes" id="UP000030742">
    <property type="component" value="Unassembled WGS sequence"/>
</dbReference>
<proteinExistence type="predicted"/>
<evidence type="ECO:0000313" key="2">
    <source>
        <dbReference type="EMBL" id="ERL91802.1"/>
    </source>
</evidence>
<reference evidence="2 3" key="1">
    <citation type="journal article" date="2013" name="Genome Biol.">
        <title>Draft genome of the mountain pine beetle, Dendroctonus ponderosae Hopkins, a major forest pest.</title>
        <authorList>
            <person name="Keeling C.I."/>
            <person name="Yuen M.M."/>
            <person name="Liao N.Y."/>
            <person name="Docking T.R."/>
            <person name="Chan S.K."/>
            <person name="Taylor G.A."/>
            <person name="Palmquist D.L."/>
            <person name="Jackman S.D."/>
            <person name="Nguyen A."/>
            <person name="Li M."/>
            <person name="Henderson H."/>
            <person name="Janes J.K."/>
            <person name="Zhao Y."/>
            <person name="Pandoh P."/>
            <person name="Moore R."/>
            <person name="Sperling F.A."/>
            <person name="Huber D.P."/>
            <person name="Birol I."/>
            <person name="Jones S.J."/>
            <person name="Bohlmann J."/>
        </authorList>
    </citation>
    <scope>NUCLEOTIDE SEQUENCE</scope>
</reference>
<evidence type="ECO:0000256" key="1">
    <source>
        <dbReference type="SAM" id="SignalP"/>
    </source>
</evidence>
<keyword evidence="1" id="KW-0732">Signal</keyword>
<dbReference type="EMBL" id="KB632303">
    <property type="protein sequence ID" value="ERL91802.1"/>
    <property type="molecule type" value="Genomic_DNA"/>
</dbReference>
<dbReference type="AlphaFoldDB" id="U4UFK0"/>